<evidence type="ECO:0000313" key="9">
    <source>
        <dbReference type="Proteomes" id="UP001165080"/>
    </source>
</evidence>
<feature type="compositionally biased region" description="Gly residues" evidence="6">
    <location>
        <begin position="520"/>
        <end position="534"/>
    </location>
</feature>
<evidence type="ECO:0000256" key="3">
    <source>
        <dbReference type="ARBA" id="ARBA00022643"/>
    </source>
</evidence>
<dbReference type="Pfam" id="PF01207">
    <property type="entry name" value="Dus"/>
    <property type="match status" value="1"/>
</dbReference>
<feature type="compositionally biased region" description="Low complexity" evidence="6">
    <location>
        <begin position="338"/>
        <end position="356"/>
    </location>
</feature>
<feature type="region of interest" description="Disordered" evidence="6">
    <location>
        <begin position="327"/>
        <end position="549"/>
    </location>
</feature>
<evidence type="ECO:0000259" key="7">
    <source>
        <dbReference type="Pfam" id="PF01207"/>
    </source>
</evidence>
<evidence type="ECO:0000256" key="1">
    <source>
        <dbReference type="ARBA" id="ARBA00001917"/>
    </source>
</evidence>
<name>A0A9W6BCJ5_9CHLO</name>
<evidence type="ECO:0000256" key="2">
    <source>
        <dbReference type="ARBA" id="ARBA00022630"/>
    </source>
</evidence>
<accession>A0A9W6BCJ5</accession>
<keyword evidence="3" id="KW-0288">FMN</keyword>
<evidence type="ECO:0000256" key="4">
    <source>
        <dbReference type="ARBA" id="ARBA00022694"/>
    </source>
</evidence>
<dbReference type="InterPro" id="IPR035587">
    <property type="entry name" value="DUS-like_FMN-bd"/>
</dbReference>
<dbReference type="InterPro" id="IPR052582">
    <property type="entry name" value="tRNA-DUS-like"/>
</dbReference>
<feature type="compositionally biased region" description="Basic and acidic residues" evidence="6">
    <location>
        <begin position="458"/>
        <end position="470"/>
    </location>
</feature>
<sequence>MDYNGKLILAPMVRVGTHPMRLLAAGYGADIVYSEELVDKRVIASMRRINAALGTIDFLDKGGEQGGRLMFRTTPSEQPRLVFQLGTADGATALAAASVVAADVACVDVNMGCPKQFSLQGGMGAALLKKPEVAEDILKTLRRNLQLPVSCKIRLLDDPRDTVELARRLAACGISALAVHGRTTQQRPRDPADWARIRLVVDALGGAVPVIANGDIMSYDDAQRVRQETGCAAAMVARAAMWNASVFRPQGFLPLDHVQREYVRLAVRWGNALPNTKYCLKEMADAPLSFAGRWGGDRTLVGHEANTAITRARDERQMCALVGVADEPPYQDLDPSTSSLLAASAHSKGAAKSGPPRSGGGGGDRPSKHQQQQQAARKRARNGAVLELPPQRDQPPAAASHEAAVGAQQRKPLLVDPQQAEADTHGTQGADERGQAQDWAPGPGRHGRGASGTAAEAQRGEVTGECRGDGAETAPGCAAAGAPSAAERPGWGLTTGVGSGGGGRCDGDGGGGREGDGGETEGGGGVVPGGGGDGAAVMDGAGDDGWCLKRPRRQDSAAAAAPDICGGDTAGVAAGVAAETEECGP</sequence>
<feature type="compositionally biased region" description="Gly residues" evidence="6">
    <location>
        <begin position="493"/>
        <end position="504"/>
    </location>
</feature>
<dbReference type="AlphaFoldDB" id="A0A9W6BCJ5"/>
<keyword evidence="5" id="KW-0560">Oxidoreductase</keyword>
<organism evidence="8 9">
    <name type="scientific">Pleodorina starrii</name>
    <dbReference type="NCBI Taxonomy" id="330485"/>
    <lineage>
        <taxon>Eukaryota</taxon>
        <taxon>Viridiplantae</taxon>
        <taxon>Chlorophyta</taxon>
        <taxon>core chlorophytes</taxon>
        <taxon>Chlorophyceae</taxon>
        <taxon>CS clade</taxon>
        <taxon>Chlamydomonadales</taxon>
        <taxon>Volvocaceae</taxon>
        <taxon>Pleodorina</taxon>
    </lineage>
</organism>
<feature type="domain" description="DUS-like FMN-binding" evidence="7">
    <location>
        <begin position="8"/>
        <end position="249"/>
    </location>
</feature>
<protein>
    <recommendedName>
        <fullName evidence="7">DUS-like FMN-binding domain-containing protein</fullName>
    </recommendedName>
</protein>
<reference evidence="8 9" key="1">
    <citation type="journal article" date="2023" name="Commun. Biol.">
        <title>Reorganization of the ancestral sex-determining regions during the evolution of trioecy in Pleodorina starrii.</title>
        <authorList>
            <person name="Takahashi K."/>
            <person name="Suzuki S."/>
            <person name="Kawai-Toyooka H."/>
            <person name="Yamamoto K."/>
            <person name="Hamaji T."/>
            <person name="Ootsuki R."/>
            <person name="Yamaguchi H."/>
            <person name="Kawachi M."/>
            <person name="Higashiyama T."/>
            <person name="Nozaki H."/>
        </authorList>
    </citation>
    <scope>NUCLEOTIDE SEQUENCE [LARGE SCALE GENOMIC DNA]</scope>
    <source>
        <strain evidence="8 9">NIES-4479</strain>
    </source>
</reference>
<dbReference type="OrthoDB" id="10262250at2759"/>
<dbReference type="PANTHER" id="PTHR45936">
    <property type="entry name" value="TRNA-DIHYDROURIDINE(20) SYNTHASE [NAD(P)+]-LIKE"/>
    <property type="match status" value="1"/>
</dbReference>
<dbReference type="GO" id="GO:0005737">
    <property type="term" value="C:cytoplasm"/>
    <property type="evidence" value="ECO:0007669"/>
    <property type="project" value="TreeGrafter"/>
</dbReference>
<dbReference type="InterPro" id="IPR018517">
    <property type="entry name" value="tRNA_hU_synthase_CS"/>
</dbReference>
<comment type="caution">
    <text evidence="8">The sequence shown here is derived from an EMBL/GenBank/DDBJ whole genome shotgun (WGS) entry which is preliminary data.</text>
</comment>
<proteinExistence type="predicted"/>
<keyword evidence="4" id="KW-0819">tRNA processing</keyword>
<dbReference type="SUPFAM" id="SSF51395">
    <property type="entry name" value="FMN-linked oxidoreductases"/>
    <property type="match status" value="1"/>
</dbReference>
<dbReference type="Proteomes" id="UP001165080">
    <property type="component" value="Unassembled WGS sequence"/>
</dbReference>
<dbReference type="EMBL" id="BRXU01000002">
    <property type="protein sequence ID" value="GLC49579.1"/>
    <property type="molecule type" value="Genomic_DNA"/>
</dbReference>
<evidence type="ECO:0000256" key="6">
    <source>
        <dbReference type="SAM" id="MobiDB-lite"/>
    </source>
</evidence>
<dbReference type="GO" id="GO:0050660">
    <property type="term" value="F:flavin adenine dinucleotide binding"/>
    <property type="evidence" value="ECO:0007669"/>
    <property type="project" value="InterPro"/>
</dbReference>
<evidence type="ECO:0000313" key="8">
    <source>
        <dbReference type="EMBL" id="GLC49579.1"/>
    </source>
</evidence>
<feature type="compositionally biased region" description="Basic and acidic residues" evidence="6">
    <location>
        <begin position="505"/>
        <end position="516"/>
    </location>
</feature>
<evidence type="ECO:0000256" key="5">
    <source>
        <dbReference type="ARBA" id="ARBA00023002"/>
    </source>
</evidence>
<feature type="compositionally biased region" description="Low complexity" evidence="6">
    <location>
        <begin position="471"/>
        <end position="492"/>
    </location>
</feature>
<dbReference type="Gene3D" id="3.20.20.70">
    <property type="entry name" value="Aldolase class I"/>
    <property type="match status" value="1"/>
</dbReference>
<dbReference type="GO" id="GO:0017150">
    <property type="term" value="F:tRNA dihydrouridine synthase activity"/>
    <property type="evidence" value="ECO:0007669"/>
    <property type="project" value="InterPro"/>
</dbReference>
<gene>
    <name evidence="8" type="primary">PLEST008718</name>
    <name evidence="8" type="ORF">PLESTB_000260600</name>
</gene>
<comment type="cofactor">
    <cofactor evidence="1">
        <name>FMN</name>
        <dbReference type="ChEBI" id="CHEBI:58210"/>
    </cofactor>
</comment>
<dbReference type="PANTHER" id="PTHR45936:SF1">
    <property type="entry name" value="TRNA-DIHYDROURIDINE(20) SYNTHASE [NAD(P)+]-LIKE"/>
    <property type="match status" value="1"/>
</dbReference>
<keyword evidence="2" id="KW-0285">Flavoprotein</keyword>
<dbReference type="InterPro" id="IPR013785">
    <property type="entry name" value="Aldolase_TIM"/>
</dbReference>
<dbReference type="PROSITE" id="PS01136">
    <property type="entry name" value="UPF0034"/>
    <property type="match status" value="1"/>
</dbReference>
<keyword evidence="9" id="KW-1185">Reference proteome</keyword>
<dbReference type="CDD" id="cd02801">
    <property type="entry name" value="DUS_like_FMN"/>
    <property type="match status" value="1"/>
</dbReference>